<reference evidence="11 13" key="1">
    <citation type="submission" date="2006-04" db="EMBL/GenBank/DDBJ databases">
        <authorList>
            <person name="Nierman W.C."/>
        </authorList>
    </citation>
    <scope>NUCLEOTIDE SEQUENCE [LARGE SCALE GENOMIC DNA]</scope>
    <source>
        <strain evidence="11 13">DW4/3-1</strain>
    </source>
</reference>
<dbReference type="InterPro" id="IPR036388">
    <property type="entry name" value="WH-like_DNA-bd_sf"/>
</dbReference>
<feature type="domain" description="Response regulatory" evidence="8">
    <location>
        <begin position="17"/>
        <end position="131"/>
    </location>
</feature>
<keyword evidence="2" id="KW-0902">Two-component regulatory system</keyword>
<dbReference type="HOGENOM" id="CLU_000445_30_1_7"/>
<dbReference type="KEGG" id="sur:STAUR_5903"/>
<name>Q092W9_STIAD</name>
<dbReference type="Pfam" id="PF00072">
    <property type="entry name" value="Response_reg"/>
    <property type="match status" value="1"/>
</dbReference>
<dbReference type="SMART" id="SM00862">
    <property type="entry name" value="Trans_reg_C"/>
    <property type="match status" value="1"/>
</dbReference>
<dbReference type="InterPro" id="IPR039420">
    <property type="entry name" value="WalR-like"/>
</dbReference>
<protein>
    <submittedName>
        <fullName evidence="11">Two-component response regulator</fullName>
    </submittedName>
</protein>
<feature type="DNA-binding region" description="OmpR/PhoB-type" evidence="7">
    <location>
        <begin position="140"/>
        <end position="238"/>
    </location>
</feature>
<evidence type="ECO:0000256" key="2">
    <source>
        <dbReference type="ARBA" id="ARBA00023012"/>
    </source>
</evidence>
<dbReference type="Proteomes" id="UP000032702">
    <property type="component" value="Unassembled WGS sequence"/>
</dbReference>
<dbReference type="PROSITE" id="PS50110">
    <property type="entry name" value="RESPONSE_REGULATORY"/>
    <property type="match status" value="1"/>
</dbReference>
<dbReference type="AlphaFoldDB" id="Q092W9"/>
<evidence type="ECO:0000313" key="10">
    <source>
        <dbReference type="EMBL" id="ADO73664.1"/>
    </source>
</evidence>
<evidence type="ECO:0000256" key="3">
    <source>
        <dbReference type="ARBA" id="ARBA00023015"/>
    </source>
</evidence>
<evidence type="ECO:0000256" key="5">
    <source>
        <dbReference type="ARBA" id="ARBA00023163"/>
    </source>
</evidence>
<dbReference type="GO" id="GO:0032993">
    <property type="term" value="C:protein-DNA complex"/>
    <property type="evidence" value="ECO:0007669"/>
    <property type="project" value="TreeGrafter"/>
</dbReference>
<dbReference type="FunFam" id="1.10.10.10:FF:000005">
    <property type="entry name" value="Two-component system response regulator"/>
    <property type="match status" value="1"/>
</dbReference>
<evidence type="ECO:0000256" key="1">
    <source>
        <dbReference type="ARBA" id="ARBA00022553"/>
    </source>
</evidence>
<dbReference type="STRING" id="378806.STAUR_5903"/>
<dbReference type="PATRIC" id="fig|378806.16.peg.5962"/>
<dbReference type="Gene3D" id="1.10.10.10">
    <property type="entry name" value="Winged helix-like DNA-binding domain superfamily/Winged helix DNA-binding domain"/>
    <property type="match status" value="1"/>
</dbReference>
<evidence type="ECO:0000259" key="9">
    <source>
        <dbReference type="PROSITE" id="PS51755"/>
    </source>
</evidence>
<dbReference type="Gene3D" id="3.40.50.2300">
    <property type="match status" value="1"/>
</dbReference>
<reference evidence="10 12" key="2">
    <citation type="journal article" date="2011" name="Mol. Biol. Evol.">
        <title>Comparative genomic analysis of fruiting body formation in Myxococcales.</title>
        <authorList>
            <person name="Huntley S."/>
            <person name="Hamann N."/>
            <person name="Wegener-Feldbrugge S."/>
            <person name="Treuner-Lange A."/>
            <person name="Kube M."/>
            <person name="Reinhardt R."/>
            <person name="Klages S."/>
            <person name="Muller R."/>
            <person name="Ronning C.M."/>
            <person name="Nierman W.C."/>
            <person name="Sogaard-Andersen L."/>
        </authorList>
    </citation>
    <scope>NUCLEOTIDE SEQUENCE [LARGE SCALE GENOMIC DNA]</scope>
    <source>
        <strain evidence="10 12">DW4/3-1</strain>
    </source>
</reference>
<dbReference type="eggNOG" id="COG0745">
    <property type="taxonomic scope" value="Bacteria"/>
</dbReference>
<dbReference type="GO" id="GO:0000976">
    <property type="term" value="F:transcription cis-regulatory region binding"/>
    <property type="evidence" value="ECO:0007669"/>
    <property type="project" value="TreeGrafter"/>
</dbReference>
<keyword evidence="1 6" id="KW-0597">Phosphoprotein</keyword>
<dbReference type="InterPro" id="IPR001789">
    <property type="entry name" value="Sig_transdc_resp-reg_receiver"/>
</dbReference>
<feature type="domain" description="OmpR/PhoB-type" evidence="9">
    <location>
        <begin position="140"/>
        <end position="238"/>
    </location>
</feature>
<dbReference type="SUPFAM" id="SSF52172">
    <property type="entry name" value="CheY-like"/>
    <property type="match status" value="1"/>
</dbReference>
<dbReference type="SMART" id="SM00448">
    <property type="entry name" value="REC"/>
    <property type="match status" value="1"/>
</dbReference>
<dbReference type="Proteomes" id="UP000001351">
    <property type="component" value="Chromosome"/>
</dbReference>
<dbReference type="EMBL" id="AAMD01000047">
    <property type="protein sequence ID" value="EAU66769.1"/>
    <property type="molecule type" value="Genomic_DNA"/>
</dbReference>
<dbReference type="GO" id="GO:0000156">
    <property type="term" value="F:phosphorelay response regulator activity"/>
    <property type="evidence" value="ECO:0007669"/>
    <property type="project" value="TreeGrafter"/>
</dbReference>
<gene>
    <name evidence="10" type="ordered locus">STAUR_5903</name>
    <name evidence="11" type="ORF">STIAU_1034</name>
</gene>
<evidence type="ECO:0000259" key="8">
    <source>
        <dbReference type="PROSITE" id="PS50110"/>
    </source>
</evidence>
<dbReference type="RefSeq" id="WP_002613642.1">
    <property type="nucleotide sequence ID" value="NZ_AAMD01000047.1"/>
</dbReference>
<evidence type="ECO:0000313" key="11">
    <source>
        <dbReference type="EMBL" id="EAU66769.1"/>
    </source>
</evidence>
<dbReference type="InterPro" id="IPR011006">
    <property type="entry name" value="CheY-like_superfamily"/>
</dbReference>
<dbReference type="EMBL" id="CP002271">
    <property type="protein sequence ID" value="ADO73664.1"/>
    <property type="molecule type" value="Genomic_DNA"/>
</dbReference>
<organism evidence="11 13">
    <name type="scientific">Stigmatella aurantiaca (strain DW4/3-1)</name>
    <dbReference type="NCBI Taxonomy" id="378806"/>
    <lineage>
        <taxon>Bacteria</taxon>
        <taxon>Pseudomonadati</taxon>
        <taxon>Myxococcota</taxon>
        <taxon>Myxococcia</taxon>
        <taxon>Myxococcales</taxon>
        <taxon>Cystobacterineae</taxon>
        <taxon>Archangiaceae</taxon>
        <taxon>Stigmatella</taxon>
    </lineage>
</organism>
<dbReference type="PANTHER" id="PTHR48111:SF76">
    <property type="entry name" value="TWO-COMPONENT RESPONSE REGULATOR"/>
    <property type="match status" value="1"/>
</dbReference>
<keyword evidence="3" id="KW-0805">Transcription regulation</keyword>
<evidence type="ECO:0000256" key="4">
    <source>
        <dbReference type="ARBA" id="ARBA00023125"/>
    </source>
</evidence>
<keyword evidence="5" id="KW-0804">Transcription</keyword>
<sequence>MAPVWLPRPPPWENGLRILLIEDDAQTAEYVRRGLTELGQLVDHAQDGQEGLLMATGGHYDVLVIDRMLPKLDGLTLLRMLREAHIRTPTLFLTAMGSIDDRVKGLESGGDDYLVKPFAFSELYARICSLGRRPPLQDVQTVFTLADLEMDLIKRTVTRSGKTLDLQPTEFRLLEYLLRHAGRAVTRTMLLEHVWNFHFDPKTNIVETHISRLRAKLDRGFTPELIHTVRGVGYKIDVAS</sequence>
<feature type="modified residue" description="4-aspartylphosphate" evidence="6">
    <location>
        <position position="66"/>
    </location>
</feature>
<evidence type="ECO:0000256" key="7">
    <source>
        <dbReference type="PROSITE-ProRule" id="PRU01091"/>
    </source>
</evidence>
<accession>Q092W9</accession>
<dbReference type="Gene3D" id="6.10.250.690">
    <property type="match status" value="1"/>
</dbReference>
<dbReference type="GO" id="GO:0006355">
    <property type="term" value="P:regulation of DNA-templated transcription"/>
    <property type="evidence" value="ECO:0007669"/>
    <property type="project" value="InterPro"/>
</dbReference>
<dbReference type="PROSITE" id="PS51755">
    <property type="entry name" value="OMPR_PHOB"/>
    <property type="match status" value="1"/>
</dbReference>
<evidence type="ECO:0000313" key="12">
    <source>
        <dbReference type="Proteomes" id="UP000001351"/>
    </source>
</evidence>
<dbReference type="PANTHER" id="PTHR48111">
    <property type="entry name" value="REGULATOR OF RPOS"/>
    <property type="match status" value="1"/>
</dbReference>
<dbReference type="InterPro" id="IPR001867">
    <property type="entry name" value="OmpR/PhoB-type_DNA-bd"/>
</dbReference>
<proteinExistence type="predicted"/>
<dbReference type="CDD" id="cd19935">
    <property type="entry name" value="REC_OmpR_CusR-like"/>
    <property type="match status" value="1"/>
</dbReference>
<dbReference type="Pfam" id="PF00486">
    <property type="entry name" value="Trans_reg_C"/>
    <property type="match status" value="1"/>
</dbReference>
<dbReference type="GO" id="GO:0005829">
    <property type="term" value="C:cytosol"/>
    <property type="evidence" value="ECO:0007669"/>
    <property type="project" value="TreeGrafter"/>
</dbReference>
<keyword evidence="12" id="KW-1185">Reference proteome</keyword>
<evidence type="ECO:0000256" key="6">
    <source>
        <dbReference type="PROSITE-ProRule" id="PRU00169"/>
    </source>
</evidence>
<dbReference type="OrthoDB" id="368799at2"/>
<dbReference type="CDD" id="cd00383">
    <property type="entry name" value="trans_reg_C"/>
    <property type="match status" value="1"/>
</dbReference>
<keyword evidence="4 7" id="KW-0238">DNA-binding</keyword>
<evidence type="ECO:0000313" key="13">
    <source>
        <dbReference type="Proteomes" id="UP000032702"/>
    </source>
</evidence>